<protein>
    <submittedName>
        <fullName evidence="1">Uncharacterized protein</fullName>
    </submittedName>
</protein>
<dbReference type="AlphaFoldDB" id="A0A1Y2ERD3"/>
<dbReference type="Proteomes" id="UP000193920">
    <property type="component" value="Unassembled WGS sequence"/>
</dbReference>
<dbReference type="EMBL" id="MCOG01000030">
    <property type="protein sequence ID" value="ORY74151.1"/>
    <property type="molecule type" value="Genomic_DNA"/>
</dbReference>
<reference evidence="1 2" key="1">
    <citation type="submission" date="2016-08" db="EMBL/GenBank/DDBJ databases">
        <title>A Parts List for Fungal Cellulosomes Revealed by Comparative Genomics.</title>
        <authorList>
            <consortium name="DOE Joint Genome Institute"/>
            <person name="Haitjema C.H."/>
            <person name="Gilmore S.P."/>
            <person name="Henske J.K."/>
            <person name="Solomon K.V."/>
            <person name="De Groot R."/>
            <person name="Kuo A."/>
            <person name="Mondo S.J."/>
            <person name="Salamov A.A."/>
            <person name="Labutti K."/>
            <person name="Zhao Z."/>
            <person name="Chiniquy J."/>
            <person name="Barry K."/>
            <person name="Brewer H.M."/>
            <person name="Purvine S.O."/>
            <person name="Wright A.T."/>
            <person name="Boxma B."/>
            <person name="Van Alen T."/>
            <person name="Hackstein J.H."/>
            <person name="Baker S.E."/>
            <person name="Grigoriev I.V."/>
            <person name="O'Malley M.A."/>
        </authorList>
    </citation>
    <scope>NUCLEOTIDE SEQUENCE [LARGE SCALE GENOMIC DNA]</scope>
    <source>
        <strain evidence="1 2">G1</strain>
    </source>
</reference>
<keyword evidence="2" id="KW-1185">Reference proteome</keyword>
<accession>A0A1Y2ERD3</accession>
<sequence length="54" mass="6392">MNLLAPIGYGTKDPNFLPLFPLYNFDFIRRSKTQINANINDKEIRLINFLFLFL</sequence>
<name>A0A1Y2ERD3_9FUNG</name>
<proteinExistence type="predicted"/>
<evidence type="ECO:0000313" key="1">
    <source>
        <dbReference type="EMBL" id="ORY74151.1"/>
    </source>
</evidence>
<gene>
    <name evidence="1" type="ORF">LY90DRAFT_699336</name>
</gene>
<comment type="caution">
    <text evidence="1">The sequence shown here is derived from an EMBL/GenBank/DDBJ whole genome shotgun (WGS) entry which is preliminary data.</text>
</comment>
<organism evidence="1 2">
    <name type="scientific">Neocallimastix californiae</name>
    <dbReference type="NCBI Taxonomy" id="1754190"/>
    <lineage>
        <taxon>Eukaryota</taxon>
        <taxon>Fungi</taxon>
        <taxon>Fungi incertae sedis</taxon>
        <taxon>Chytridiomycota</taxon>
        <taxon>Chytridiomycota incertae sedis</taxon>
        <taxon>Neocallimastigomycetes</taxon>
        <taxon>Neocallimastigales</taxon>
        <taxon>Neocallimastigaceae</taxon>
        <taxon>Neocallimastix</taxon>
    </lineage>
</organism>
<evidence type="ECO:0000313" key="2">
    <source>
        <dbReference type="Proteomes" id="UP000193920"/>
    </source>
</evidence>